<name>A0A225UPU9_9STRA</name>
<evidence type="ECO:0000313" key="3">
    <source>
        <dbReference type="Proteomes" id="UP000198211"/>
    </source>
</evidence>
<evidence type="ECO:0000256" key="1">
    <source>
        <dbReference type="SAM" id="Coils"/>
    </source>
</evidence>
<dbReference type="OrthoDB" id="146504at2759"/>
<proteinExistence type="predicted"/>
<sequence length="301" mass="33904">MPSEKVIKDRYGAMVAPYRYTSTIELSTTLRLLRSTSSLGLIKGDITTSRSFTSSGIGARRRRRDEAKCPSGRHFAKAEITYREEIVPARQRFAKFSVTSAVQRVHEASVSAKIPCAVPEGVHCPHCSPGAPRISESDLTGYTTNRVPANVKELRAKLFCTRQHPNVVPVHNTPQKHCTPQCYASRPWWASYAFTISGTSDIRTFRGNHVSRWRTDCLQTNRTSVRLRVCVINNPIHFAVDLRCAETRAALVNASMCEAARTVSNIRVQVFEQVRLLREKVKRVEEKLRALRASYPASHHD</sequence>
<dbReference type="EMBL" id="NBNE01013461">
    <property type="protein sequence ID" value="OWY95075.1"/>
    <property type="molecule type" value="Genomic_DNA"/>
</dbReference>
<keyword evidence="1" id="KW-0175">Coiled coil</keyword>
<gene>
    <name evidence="2" type="ORF">PHMEG_00035023</name>
</gene>
<reference evidence="3" key="1">
    <citation type="submission" date="2017-03" db="EMBL/GenBank/DDBJ databases">
        <title>Phytopthora megakarya and P. palmivora, two closely related causual agents of cacao black pod achieved similar genome size and gene model numbers by different mechanisms.</title>
        <authorList>
            <person name="Ali S."/>
            <person name="Shao J."/>
            <person name="Larry D.J."/>
            <person name="Kronmiller B."/>
            <person name="Shen D."/>
            <person name="Strem M.D."/>
            <person name="Melnick R.L."/>
            <person name="Guiltinan M.J."/>
            <person name="Tyler B.M."/>
            <person name="Meinhardt L.W."/>
            <person name="Bailey B.A."/>
        </authorList>
    </citation>
    <scope>NUCLEOTIDE SEQUENCE [LARGE SCALE GENOMIC DNA]</scope>
    <source>
        <strain evidence="3">zdho120</strain>
    </source>
</reference>
<dbReference type="AlphaFoldDB" id="A0A225UPU9"/>
<protein>
    <submittedName>
        <fullName evidence="2">Uncharacterized protein</fullName>
    </submittedName>
</protein>
<accession>A0A225UPU9</accession>
<feature type="coiled-coil region" evidence="1">
    <location>
        <begin position="267"/>
        <end position="294"/>
    </location>
</feature>
<dbReference type="Proteomes" id="UP000198211">
    <property type="component" value="Unassembled WGS sequence"/>
</dbReference>
<comment type="caution">
    <text evidence="2">The sequence shown here is derived from an EMBL/GenBank/DDBJ whole genome shotgun (WGS) entry which is preliminary data.</text>
</comment>
<keyword evidence="3" id="KW-1185">Reference proteome</keyword>
<evidence type="ECO:0000313" key="2">
    <source>
        <dbReference type="EMBL" id="OWY95075.1"/>
    </source>
</evidence>
<organism evidence="2 3">
    <name type="scientific">Phytophthora megakarya</name>
    <dbReference type="NCBI Taxonomy" id="4795"/>
    <lineage>
        <taxon>Eukaryota</taxon>
        <taxon>Sar</taxon>
        <taxon>Stramenopiles</taxon>
        <taxon>Oomycota</taxon>
        <taxon>Peronosporomycetes</taxon>
        <taxon>Peronosporales</taxon>
        <taxon>Peronosporaceae</taxon>
        <taxon>Phytophthora</taxon>
    </lineage>
</organism>